<comment type="caution">
    <text evidence="2">The sequence shown here is derived from an EMBL/GenBank/DDBJ whole genome shotgun (WGS) entry which is preliminary data.</text>
</comment>
<dbReference type="CDD" id="cd02440">
    <property type="entry name" value="AdoMet_MTases"/>
    <property type="match status" value="1"/>
</dbReference>
<protein>
    <submittedName>
        <fullName evidence="2">Class I SAM-dependent methyltransferase</fullName>
        <ecNumber evidence="2">2.1.1.-</ecNumber>
    </submittedName>
</protein>
<keyword evidence="2" id="KW-0489">Methyltransferase</keyword>
<proteinExistence type="predicted"/>
<dbReference type="InterPro" id="IPR013216">
    <property type="entry name" value="Methyltransf_11"/>
</dbReference>
<dbReference type="Pfam" id="PF08241">
    <property type="entry name" value="Methyltransf_11"/>
    <property type="match status" value="1"/>
</dbReference>
<dbReference type="EMBL" id="JBHSPR010000054">
    <property type="protein sequence ID" value="MFC6021981.1"/>
    <property type="molecule type" value="Genomic_DNA"/>
</dbReference>
<dbReference type="Gene3D" id="3.40.50.150">
    <property type="entry name" value="Vaccinia Virus protein VP39"/>
    <property type="match status" value="1"/>
</dbReference>
<evidence type="ECO:0000259" key="1">
    <source>
        <dbReference type="Pfam" id="PF08241"/>
    </source>
</evidence>
<feature type="domain" description="Methyltransferase type 11" evidence="1">
    <location>
        <begin position="53"/>
        <end position="147"/>
    </location>
</feature>
<name>A0ABW1KJS5_9ACTN</name>
<dbReference type="Proteomes" id="UP001596203">
    <property type="component" value="Unassembled WGS sequence"/>
</dbReference>
<dbReference type="GO" id="GO:0008168">
    <property type="term" value="F:methyltransferase activity"/>
    <property type="evidence" value="ECO:0007669"/>
    <property type="project" value="UniProtKB-KW"/>
</dbReference>
<accession>A0ABW1KJS5</accession>
<organism evidence="2 3">
    <name type="scientific">Plantactinospora solaniradicis</name>
    <dbReference type="NCBI Taxonomy" id="1723736"/>
    <lineage>
        <taxon>Bacteria</taxon>
        <taxon>Bacillati</taxon>
        <taxon>Actinomycetota</taxon>
        <taxon>Actinomycetes</taxon>
        <taxon>Micromonosporales</taxon>
        <taxon>Micromonosporaceae</taxon>
        <taxon>Plantactinospora</taxon>
    </lineage>
</organism>
<keyword evidence="3" id="KW-1185">Reference proteome</keyword>
<dbReference type="PANTHER" id="PTHR43591">
    <property type="entry name" value="METHYLTRANSFERASE"/>
    <property type="match status" value="1"/>
</dbReference>
<dbReference type="EC" id="2.1.1.-" evidence="2"/>
<gene>
    <name evidence="2" type="ORF">ACFP2T_38190</name>
</gene>
<dbReference type="SUPFAM" id="SSF53335">
    <property type="entry name" value="S-adenosyl-L-methionine-dependent methyltransferases"/>
    <property type="match status" value="1"/>
</dbReference>
<evidence type="ECO:0000313" key="2">
    <source>
        <dbReference type="EMBL" id="MFC6021981.1"/>
    </source>
</evidence>
<dbReference type="RefSeq" id="WP_377430938.1">
    <property type="nucleotide sequence ID" value="NZ_JBHSPR010000054.1"/>
</dbReference>
<reference evidence="3" key="1">
    <citation type="journal article" date="2019" name="Int. J. Syst. Evol. Microbiol.">
        <title>The Global Catalogue of Microorganisms (GCM) 10K type strain sequencing project: providing services to taxonomists for standard genome sequencing and annotation.</title>
        <authorList>
            <consortium name="The Broad Institute Genomics Platform"/>
            <consortium name="The Broad Institute Genome Sequencing Center for Infectious Disease"/>
            <person name="Wu L."/>
            <person name="Ma J."/>
        </authorList>
    </citation>
    <scope>NUCLEOTIDE SEQUENCE [LARGE SCALE GENOMIC DNA]</scope>
    <source>
        <strain evidence="3">ZS-35-S2</strain>
    </source>
</reference>
<evidence type="ECO:0000313" key="3">
    <source>
        <dbReference type="Proteomes" id="UP001596203"/>
    </source>
</evidence>
<keyword evidence="2" id="KW-0808">Transferase</keyword>
<sequence>MSTVRTRRLPMLGMEGALARWYTHNRGSASQLDAYRKQAASFTDSLSPGAEILEIAPGPGYFAVELARRGFGITGLDISHSFVEIAAGYARREGVTVDFRHGDVAALPFPDGSFDVIVCQAAFKNFREPVRALNEMHRVLRSDGVAVVQDMSRDAGTADIRAEVSRMGLSRRDAALTRLALRALRRRAFSAERFRQLAAASDFTTCTVSLDGIGLEVRLTRTS</sequence>
<dbReference type="GO" id="GO:0032259">
    <property type="term" value="P:methylation"/>
    <property type="evidence" value="ECO:0007669"/>
    <property type="project" value="UniProtKB-KW"/>
</dbReference>
<dbReference type="InterPro" id="IPR029063">
    <property type="entry name" value="SAM-dependent_MTases_sf"/>
</dbReference>